<sequence>MKIALIGATGFVGRAVLDQAIARGHSITAIVRDTSKLAPHPQLQVLGVDAQDPQALALAISGHDRVISAYNPGWATPDIYEQYLKGAAAIVQATKAVTGWLLVVGGAGSLEVTPGIQLVDTPEFPAEWRQGALAARDGLSALRSESELDWRFVSPAVMLVPGERTGQYRLGGDQVLFLDDKPAEITVGDLADAILNEAEQPVHLRQRFTLGY</sequence>
<proteinExistence type="predicted"/>
<comment type="caution">
    <text evidence="2">The sequence shown here is derived from an EMBL/GenBank/DDBJ whole genome shotgun (WGS) entry which is preliminary data.</text>
</comment>
<protein>
    <recommendedName>
        <fullName evidence="1">NAD(P)-binding domain-containing protein</fullName>
    </recommendedName>
</protein>
<dbReference type="AlphaFoldDB" id="R1F2J1"/>
<dbReference type="Proteomes" id="UP000013526">
    <property type="component" value="Unassembled WGS sequence"/>
</dbReference>
<name>R1F2J1_9GAMM</name>
<evidence type="ECO:0000313" key="3">
    <source>
        <dbReference type="Proteomes" id="UP000013526"/>
    </source>
</evidence>
<evidence type="ECO:0000259" key="1">
    <source>
        <dbReference type="Pfam" id="PF13460"/>
    </source>
</evidence>
<dbReference type="RefSeq" id="WP_005906864.1">
    <property type="nucleotide sequence ID" value="NZ_AQGQ01000142.1"/>
</dbReference>
<dbReference type="SUPFAM" id="SSF51735">
    <property type="entry name" value="NAD(P)-binding Rossmann-fold domains"/>
    <property type="match status" value="1"/>
</dbReference>
<reference evidence="2 3" key="1">
    <citation type="journal article" date="2013" name="Genome Announc.">
        <title>Draft Genome Sequence of Aeromonas molluscorum Strain 848TT, Isolated from Bivalve Molluscs.</title>
        <authorList>
            <person name="Spataro N."/>
            <person name="Farfan M."/>
            <person name="Albarral V."/>
            <person name="Sanglas A."/>
            <person name="Loren J.G."/>
            <person name="Fuste M.C."/>
            <person name="Bosch E."/>
        </authorList>
    </citation>
    <scope>NUCLEOTIDE SEQUENCE [LARGE SCALE GENOMIC DNA]</scope>
    <source>
        <strain evidence="2 3">848</strain>
    </source>
</reference>
<dbReference type="Gene3D" id="3.40.50.720">
    <property type="entry name" value="NAD(P)-binding Rossmann-like Domain"/>
    <property type="match status" value="1"/>
</dbReference>
<organism evidence="2 3">
    <name type="scientific">Aeromonas molluscorum 848</name>
    <dbReference type="NCBI Taxonomy" id="1268236"/>
    <lineage>
        <taxon>Bacteria</taxon>
        <taxon>Pseudomonadati</taxon>
        <taxon>Pseudomonadota</taxon>
        <taxon>Gammaproteobacteria</taxon>
        <taxon>Aeromonadales</taxon>
        <taxon>Aeromonadaceae</taxon>
        <taxon>Aeromonas</taxon>
    </lineage>
</organism>
<accession>R1F2J1</accession>
<gene>
    <name evidence="2" type="ORF">G113_16510</name>
</gene>
<keyword evidence="3" id="KW-1185">Reference proteome</keyword>
<dbReference type="OrthoDB" id="7352421at2"/>
<dbReference type="InterPro" id="IPR051606">
    <property type="entry name" value="Polyketide_Oxido-like"/>
</dbReference>
<dbReference type="EMBL" id="AQGQ01000142">
    <property type="protein sequence ID" value="EOD54017.1"/>
    <property type="molecule type" value="Genomic_DNA"/>
</dbReference>
<dbReference type="PANTHER" id="PTHR43355:SF2">
    <property type="entry name" value="FLAVIN REDUCTASE (NADPH)"/>
    <property type="match status" value="1"/>
</dbReference>
<evidence type="ECO:0000313" key="2">
    <source>
        <dbReference type="EMBL" id="EOD54017.1"/>
    </source>
</evidence>
<dbReference type="PATRIC" id="fig|1268236.3.peg.3231"/>
<feature type="domain" description="NAD(P)-binding" evidence="1">
    <location>
        <begin position="7"/>
        <end position="201"/>
    </location>
</feature>
<dbReference type="InterPro" id="IPR016040">
    <property type="entry name" value="NAD(P)-bd_dom"/>
</dbReference>
<dbReference type="GO" id="GO:0016646">
    <property type="term" value="F:oxidoreductase activity, acting on the CH-NH group of donors, NAD or NADP as acceptor"/>
    <property type="evidence" value="ECO:0007669"/>
    <property type="project" value="TreeGrafter"/>
</dbReference>
<dbReference type="PANTHER" id="PTHR43355">
    <property type="entry name" value="FLAVIN REDUCTASE (NADPH)"/>
    <property type="match status" value="1"/>
</dbReference>
<dbReference type="InterPro" id="IPR036291">
    <property type="entry name" value="NAD(P)-bd_dom_sf"/>
</dbReference>
<dbReference type="Pfam" id="PF13460">
    <property type="entry name" value="NAD_binding_10"/>
    <property type="match status" value="1"/>
</dbReference>